<evidence type="ECO:0000313" key="4">
    <source>
        <dbReference type="EMBL" id="MQT12536.1"/>
    </source>
</evidence>
<evidence type="ECO:0000313" key="5">
    <source>
        <dbReference type="Proteomes" id="UP000332515"/>
    </source>
</evidence>
<reference evidence="4 5" key="1">
    <citation type="submission" date="2019-09" db="EMBL/GenBank/DDBJ databases">
        <title>Segnochrobactrum spirostomi gen. nov., sp. nov., isolated from the ciliate Spirostomum cf. yagiui and description of a novel family, Segnochrobactraceae fam. nov. within the order Rhizobiales of the class Alphaproteobacteria.</title>
        <authorList>
            <person name="Akter S."/>
            <person name="Shazib S.U.A."/>
            <person name="Shin M.K."/>
        </authorList>
    </citation>
    <scope>NUCLEOTIDE SEQUENCE [LARGE SCALE GENOMIC DNA]</scope>
    <source>
        <strain evidence="4 5">Sp-1</strain>
    </source>
</reference>
<dbReference type="SUPFAM" id="SSF46689">
    <property type="entry name" value="Homeodomain-like"/>
    <property type="match status" value="1"/>
</dbReference>
<accession>A0A6A7Y1I1</accession>
<dbReference type="AlphaFoldDB" id="A0A6A7Y1I1"/>
<sequence length="207" mass="21896">MSSAETGRVNQRLRTRRALLEAARTLMAEGKTPSVSEVADAALVSRATAYRYFPHQDMLLLEAGLDEAFDAVTPAGLDALADPVERVSAVQTHLVGLVLANEDQFRHFLAAALQRRAADQDFPPRGGRRLAALGEALQPFEGTLGAEAHGRLLNALAVLCGGEALIALKDICHLSDADACGVLDWAAQALVSAAFRDAPRTATAVAD</sequence>
<evidence type="ECO:0000256" key="1">
    <source>
        <dbReference type="ARBA" id="ARBA00023125"/>
    </source>
</evidence>
<dbReference type="RefSeq" id="WP_153479790.1">
    <property type="nucleotide sequence ID" value="NZ_VWNA01000001.1"/>
</dbReference>
<dbReference type="InterPro" id="IPR009057">
    <property type="entry name" value="Homeodomain-like_sf"/>
</dbReference>
<dbReference type="GO" id="GO:0003677">
    <property type="term" value="F:DNA binding"/>
    <property type="evidence" value="ECO:0007669"/>
    <property type="project" value="UniProtKB-UniRule"/>
</dbReference>
<protein>
    <submittedName>
        <fullName evidence="4">TetR family transcriptional regulator</fullName>
    </submittedName>
</protein>
<evidence type="ECO:0000259" key="3">
    <source>
        <dbReference type="PROSITE" id="PS50977"/>
    </source>
</evidence>
<keyword evidence="1 2" id="KW-0238">DNA-binding</keyword>
<organism evidence="4 5">
    <name type="scientific">Segnochrobactrum spirostomi</name>
    <dbReference type="NCBI Taxonomy" id="2608987"/>
    <lineage>
        <taxon>Bacteria</taxon>
        <taxon>Pseudomonadati</taxon>
        <taxon>Pseudomonadota</taxon>
        <taxon>Alphaproteobacteria</taxon>
        <taxon>Hyphomicrobiales</taxon>
        <taxon>Segnochrobactraceae</taxon>
        <taxon>Segnochrobactrum</taxon>
    </lineage>
</organism>
<comment type="caution">
    <text evidence="4">The sequence shown here is derived from an EMBL/GenBank/DDBJ whole genome shotgun (WGS) entry which is preliminary data.</text>
</comment>
<proteinExistence type="predicted"/>
<dbReference type="Pfam" id="PF00440">
    <property type="entry name" value="TetR_N"/>
    <property type="match status" value="1"/>
</dbReference>
<dbReference type="Proteomes" id="UP000332515">
    <property type="component" value="Unassembled WGS sequence"/>
</dbReference>
<dbReference type="PROSITE" id="PS50977">
    <property type="entry name" value="HTH_TETR_2"/>
    <property type="match status" value="1"/>
</dbReference>
<dbReference type="EMBL" id="VWNA01000001">
    <property type="protein sequence ID" value="MQT12536.1"/>
    <property type="molecule type" value="Genomic_DNA"/>
</dbReference>
<evidence type="ECO:0000256" key="2">
    <source>
        <dbReference type="PROSITE-ProRule" id="PRU00335"/>
    </source>
</evidence>
<feature type="DNA-binding region" description="H-T-H motif" evidence="2">
    <location>
        <begin position="34"/>
        <end position="53"/>
    </location>
</feature>
<name>A0A6A7Y1I1_9HYPH</name>
<keyword evidence="5" id="KW-1185">Reference proteome</keyword>
<dbReference type="InterPro" id="IPR001647">
    <property type="entry name" value="HTH_TetR"/>
</dbReference>
<dbReference type="Gene3D" id="1.10.357.10">
    <property type="entry name" value="Tetracycline Repressor, domain 2"/>
    <property type="match status" value="1"/>
</dbReference>
<gene>
    <name evidence="4" type="ORF">F0357_07645</name>
</gene>
<feature type="domain" description="HTH tetR-type" evidence="3">
    <location>
        <begin position="13"/>
        <end position="71"/>
    </location>
</feature>